<keyword evidence="1" id="KW-0472">Membrane</keyword>
<reference evidence="2" key="1">
    <citation type="submission" date="2017-11" db="EMBL/GenBank/DDBJ databases">
        <title>Three new genomes from thermophilic consortium.</title>
        <authorList>
            <person name="Quaggio R."/>
            <person name="Amgarten D."/>
            <person name="Setubal J.C."/>
        </authorList>
    </citation>
    <scope>NUCLEOTIDE SEQUENCE</scope>
    <source>
        <strain evidence="2">ZCTH01-B2</strain>
    </source>
</reference>
<dbReference type="AlphaFoldDB" id="A0A953LIJ5"/>
<feature type="transmembrane region" description="Helical" evidence="1">
    <location>
        <begin position="103"/>
        <end position="121"/>
    </location>
</feature>
<proteinExistence type="predicted"/>
<evidence type="ECO:0000313" key="3">
    <source>
        <dbReference type="Proteomes" id="UP000732377"/>
    </source>
</evidence>
<comment type="caution">
    <text evidence="2">The sequence shown here is derived from an EMBL/GenBank/DDBJ whole genome shotgun (WGS) entry which is preliminary data.</text>
</comment>
<keyword evidence="1" id="KW-0812">Transmembrane</keyword>
<feature type="transmembrane region" description="Helical" evidence="1">
    <location>
        <begin position="39"/>
        <end position="62"/>
    </location>
</feature>
<gene>
    <name evidence="2" type="ORF">CWE10_14235</name>
</gene>
<name>A0A953LIJ5_SYMTR</name>
<protein>
    <submittedName>
        <fullName evidence="2">Uncharacterized protein</fullName>
    </submittedName>
</protein>
<evidence type="ECO:0000313" key="2">
    <source>
        <dbReference type="EMBL" id="MBY6277341.1"/>
    </source>
</evidence>
<feature type="transmembrane region" description="Helical" evidence="1">
    <location>
        <begin position="68"/>
        <end position="91"/>
    </location>
</feature>
<sequence>MFWLQVKQFFVIALATVNLVLLIWALLAHRQRRVLPAGYYRLLPASAAIGLVQVSIGMFFLIQGRIPYWQHVLYGALVGVGAVLQFVLLPGTPAGQRYRNRPLVHAAVALFVALVGIRSWMTG</sequence>
<accession>A0A953LIJ5</accession>
<dbReference type="EMBL" id="PIUK01000167">
    <property type="protein sequence ID" value="MBY6277341.1"/>
    <property type="molecule type" value="Genomic_DNA"/>
</dbReference>
<feature type="transmembrane region" description="Helical" evidence="1">
    <location>
        <begin position="6"/>
        <end position="27"/>
    </location>
</feature>
<evidence type="ECO:0000256" key="1">
    <source>
        <dbReference type="SAM" id="Phobius"/>
    </source>
</evidence>
<dbReference type="RefSeq" id="WP_273380541.1">
    <property type="nucleotide sequence ID" value="NZ_PIUK01000167.1"/>
</dbReference>
<keyword evidence="1" id="KW-1133">Transmembrane helix</keyword>
<organism evidence="2 3">
    <name type="scientific">Symbiobacterium thermophilum</name>
    <dbReference type="NCBI Taxonomy" id="2734"/>
    <lineage>
        <taxon>Bacteria</taxon>
        <taxon>Bacillati</taxon>
        <taxon>Bacillota</taxon>
        <taxon>Clostridia</taxon>
        <taxon>Eubacteriales</taxon>
        <taxon>Symbiobacteriaceae</taxon>
        <taxon>Symbiobacterium</taxon>
    </lineage>
</organism>
<dbReference type="Proteomes" id="UP000732377">
    <property type="component" value="Unassembled WGS sequence"/>
</dbReference>